<dbReference type="Gene3D" id="1.20.5.3310">
    <property type="match status" value="1"/>
</dbReference>
<dbReference type="PRINTS" id="PR01506">
    <property type="entry name" value="TATBPROTEIN"/>
</dbReference>
<evidence type="ECO:0000256" key="5">
    <source>
        <dbReference type="ARBA" id="ARBA00022989"/>
    </source>
</evidence>
<keyword evidence="6" id="KW-0811">Translocation</keyword>
<organism evidence="9 10">
    <name type="scientific">Streptomyces prunicolor</name>
    <dbReference type="NCBI Taxonomy" id="67348"/>
    <lineage>
        <taxon>Bacteria</taxon>
        <taxon>Bacillati</taxon>
        <taxon>Actinomycetota</taxon>
        <taxon>Actinomycetes</taxon>
        <taxon>Kitasatosporales</taxon>
        <taxon>Streptomycetaceae</taxon>
        <taxon>Streptomyces</taxon>
    </lineage>
</organism>
<reference evidence="9 10" key="1">
    <citation type="submission" date="2023-10" db="EMBL/GenBank/DDBJ databases">
        <title>Characterization of rhizosphere-enriched actinobacteria from wheat plants lab-grown on chernevaya soil.</title>
        <authorList>
            <person name="Tikhonova E.N."/>
            <person name="Konopkin A."/>
            <person name="Kravchenko I.K."/>
        </authorList>
    </citation>
    <scope>NUCLEOTIDE SEQUENCE [LARGE SCALE GENOMIC DNA]</scope>
    <source>
        <strain evidence="9 10">RR29</strain>
    </source>
</reference>
<evidence type="ECO:0000256" key="6">
    <source>
        <dbReference type="ARBA" id="ARBA00023010"/>
    </source>
</evidence>
<protein>
    <submittedName>
        <fullName evidence="9">Sec-independent translocase</fullName>
    </submittedName>
</protein>
<dbReference type="NCBIfam" id="NF002377">
    <property type="entry name" value="PRK01371.1-4"/>
    <property type="match status" value="1"/>
</dbReference>
<proteinExistence type="predicted"/>
<keyword evidence="10" id="KW-1185">Reference proteome</keyword>
<sequence>MFPDVGLPELVTLAILVVLLFGPDKLPEIIQNAAEFIRKVRAFSDSAKEDIRSELGPDFKDFEFEDLHPKTFVRKHVLDGDGIGLDLGLDEIRSALDPRKDLAEVADAVRDAAHDTEPQAAAPQVTPEKAHRPEGSARSVFDPDAT</sequence>
<dbReference type="Proteomes" id="UP001187346">
    <property type="component" value="Unassembled WGS sequence"/>
</dbReference>
<feature type="region of interest" description="Disordered" evidence="8">
    <location>
        <begin position="106"/>
        <end position="146"/>
    </location>
</feature>
<evidence type="ECO:0000256" key="3">
    <source>
        <dbReference type="ARBA" id="ARBA00022692"/>
    </source>
</evidence>
<keyword evidence="3" id="KW-0812">Transmembrane</keyword>
<dbReference type="RefSeq" id="WP_317773145.1">
    <property type="nucleotide sequence ID" value="NZ_JAWMAJ010000082.1"/>
</dbReference>
<keyword evidence="7" id="KW-0472">Membrane</keyword>
<comment type="caution">
    <text evidence="9">The sequence shown here is derived from an EMBL/GenBank/DDBJ whole genome shotgun (WGS) entry which is preliminary data.</text>
</comment>
<dbReference type="InterPro" id="IPR003369">
    <property type="entry name" value="TatA/B/E"/>
</dbReference>
<evidence type="ECO:0000256" key="4">
    <source>
        <dbReference type="ARBA" id="ARBA00022927"/>
    </source>
</evidence>
<evidence type="ECO:0000313" key="9">
    <source>
        <dbReference type="EMBL" id="MDV7219062.1"/>
    </source>
</evidence>
<dbReference type="EMBL" id="JAWMAJ010000082">
    <property type="protein sequence ID" value="MDV7219062.1"/>
    <property type="molecule type" value="Genomic_DNA"/>
</dbReference>
<name>A0ABU4FEP2_9ACTN</name>
<gene>
    <name evidence="9" type="ORF">R5A26_24245</name>
</gene>
<evidence type="ECO:0000256" key="2">
    <source>
        <dbReference type="ARBA" id="ARBA00022448"/>
    </source>
</evidence>
<keyword evidence="4" id="KW-0653">Protein transport</keyword>
<keyword evidence="5" id="KW-1133">Transmembrane helix</keyword>
<comment type="subcellular location">
    <subcellularLocation>
        <location evidence="1">Membrane</location>
        <topology evidence="1">Single-pass membrane protein</topology>
    </subcellularLocation>
</comment>
<evidence type="ECO:0000256" key="8">
    <source>
        <dbReference type="SAM" id="MobiDB-lite"/>
    </source>
</evidence>
<evidence type="ECO:0000256" key="7">
    <source>
        <dbReference type="ARBA" id="ARBA00023136"/>
    </source>
</evidence>
<dbReference type="Pfam" id="PF02416">
    <property type="entry name" value="TatA_B_E"/>
    <property type="match status" value="1"/>
</dbReference>
<feature type="compositionally biased region" description="Basic and acidic residues" evidence="8">
    <location>
        <begin position="106"/>
        <end position="117"/>
    </location>
</feature>
<evidence type="ECO:0000256" key="1">
    <source>
        <dbReference type="ARBA" id="ARBA00004167"/>
    </source>
</evidence>
<accession>A0ABU4FEP2</accession>
<keyword evidence="2" id="KW-0813">Transport</keyword>
<evidence type="ECO:0000313" key="10">
    <source>
        <dbReference type="Proteomes" id="UP001187346"/>
    </source>
</evidence>